<keyword evidence="1" id="KW-1133">Transmembrane helix</keyword>
<dbReference type="STRING" id="579748.TW81_13435"/>
<dbReference type="RefSeq" id="WP_045956245.1">
    <property type="nucleotide sequence ID" value="NZ_JXXV01000024.1"/>
</dbReference>
<accession>A0A0F4NK15</accession>
<evidence type="ECO:0000313" key="2">
    <source>
        <dbReference type="EMBL" id="KJY82411.1"/>
    </source>
</evidence>
<keyword evidence="1" id="KW-0472">Membrane</keyword>
<feature type="transmembrane region" description="Helical" evidence="1">
    <location>
        <begin position="12"/>
        <end position="31"/>
    </location>
</feature>
<organism evidence="2 3">
    <name type="scientific">Vibrio galatheae</name>
    <dbReference type="NCBI Taxonomy" id="579748"/>
    <lineage>
        <taxon>Bacteria</taxon>
        <taxon>Pseudomonadati</taxon>
        <taxon>Pseudomonadota</taxon>
        <taxon>Gammaproteobacteria</taxon>
        <taxon>Vibrionales</taxon>
        <taxon>Vibrionaceae</taxon>
        <taxon>Vibrio</taxon>
    </lineage>
</organism>
<protein>
    <submittedName>
        <fullName evidence="2">CcoH</fullName>
    </submittedName>
</protein>
<evidence type="ECO:0000313" key="3">
    <source>
        <dbReference type="Proteomes" id="UP000033673"/>
    </source>
</evidence>
<dbReference type="Pfam" id="PF05751">
    <property type="entry name" value="FixH"/>
    <property type="match status" value="1"/>
</dbReference>
<comment type="caution">
    <text evidence="2">The sequence shown here is derived from an EMBL/GenBank/DDBJ whole genome shotgun (WGS) entry which is preliminary data.</text>
</comment>
<keyword evidence="3" id="KW-1185">Reference proteome</keyword>
<dbReference type="PATRIC" id="fig|579748.3.peg.2778"/>
<name>A0A0F4NK15_9VIBR</name>
<gene>
    <name evidence="2" type="ORF">TW81_13435</name>
</gene>
<proteinExistence type="predicted"/>
<dbReference type="InterPro" id="IPR008620">
    <property type="entry name" value="FixH"/>
</dbReference>
<reference evidence="2 3" key="1">
    <citation type="journal article" date="2015" name="BMC Genomics">
        <title>Genome mining reveals unlocked bioactive potential of marine Gram-negative bacteria.</title>
        <authorList>
            <person name="Machado H."/>
            <person name="Sonnenschein E.C."/>
            <person name="Melchiorsen J."/>
            <person name="Gram L."/>
        </authorList>
    </citation>
    <scope>NUCLEOTIDE SEQUENCE [LARGE SCALE GENOMIC DNA]</scope>
    <source>
        <strain evidence="2 3">S2757</strain>
    </source>
</reference>
<sequence length="159" mass="18181">MVQPWYKQFWPWFLITLTVGVSLLTVVRVLILTNQSVHLVTEDYYKKGKGINVDISRVNVAKQMGLSASVSSEGSTIVFQFEKGQLDHYPAITAMFAHRTLPDRDFTQLITSDARGHYRLTLDNELQGPWFIELSPHDEQWLIQGRVEFPAVSFVPLSN</sequence>
<evidence type="ECO:0000256" key="1">
    <source>
        <dbReference type="SAM" id="Phobius"/>
    </source>
</evidence>
<dbReference type="EMBL" id="JXXV01000024">
    <property type="protein sequence ID" value="KJY82411.1"/>
    <property type="molecule type" value="Genomic_DNA"/>
</dbReference>
<keyword evidence="1" id="KW-0812">Transmembrane</keyword>
<dbReference type="OrthoDB" id="5295180at2"/>
<dbReference type="Proteomes" id="UP000033673">
    <property type="component" value="Unassembled WGS sequence"/>
</dbReference>
<dbReference type="AlphaFoldDB" id="A0A0F4NK15"/>